<dbReference type="AlphaFoldDB" id="A0A6J7ISV1"/>
<dbReference type="Gene3D" id="3.40.50.1820">
    <property type="entry name" value="alpha/beta hydrolase"/>
    <property type="match status" value="1"/>
</dbReference>
<name>A0A6J7ISV1_9ZZZZ</name>
<dbReference type="SUPFAM" id="SSF53474">
    <property type="entry name" value="alpha/beta-Hydrolases"/>
    <property type="match status" value="1"/>
</dbReference>
<dbReference type="PANTHER" id="PTHR43689:SF8">
    <property type="entry name" value="ALPHA_BETA-HYDROLASES SUPERFAMILY PROTEIN"/>
    <property type="match status" value="1"/>
</dbReference>
<proteinExistence type="predicted"/>
<dbReference type="EMBL" id="CAFBND010000015">
    <property type="protein sequence ID" value="CAB4933247.1"/>
    <property type="molecule type" value="Genomic_DNA"/>
</dbReference>
<evidence type="ECO:0000259" key="1">
    <source>
        <dbReference type="Pfam" id="PF12697"/>
    </source>
</evidence>
<feature type="domain" description="AB hydrolase-1" evidence="1">
    <location>
        <begin position="28"/>
        <end position="267"/>
    </location>
</feature>
<reference evidence="2" key="1">
    <citation type="submission" date="2020-05" db="EMBL/GenBank/DDBJ databases">
        <authorList>
            <person name="Chiriac C."/>
            <person name="Salcher M."/>
            <person name="Ghai R."/>
            <person name="Kavagutti S V."/>
        </authorList>
    </citation>
    <scope>NUCLEOTIDE SEQUENCE</scope>
</reference>
<organism evidence="2">
    <name type="scientific">freshwater metagenome</name>
    <dbReference type="NCBI Taxonomy" id="449393"/>
    <lineage>
        <taxon>unclassified sequences</taxon>
        <taxon>metagenomes</taxon>
        <taxon>ecological metagenomes</taxon>
    </lineage>
</organism>
<evidence type="ECO:0000313" key="2">
    <source>
        <dbReference type="EMBL" id="CAB4933247.1"/>
    </source>
</evidence>
<dbReference type="Pfam" id="PF12697">
    <property type="entry name" value="Abhydrolase_6"/>
    <property type="match status" value="1"/>
</dbReference>
<dbReference type="PRINTS" id="PR00111">
    <property type="entry name" value="ABHYDROLASE"/>
</dbReference>
<gene>
    <name evidence="2" type="ORF">UFOPK3752_00571</name>
    <name evidence="3" type="ORF">UFOPK4150_02107</name>
</gene>
<dbReference type="PANTHER" id="PTHR43689">
    <property type="entry name" value="HYDROLASE"/>
    <property type="match status" value="1"/>
</dbReference>
<sequence length="275" mass="29412">MSPMRTHPTTTAEAAGLTFDMSGSGPALVLLHGLGSSGKAFAPLVATLSKTFTTYVLDLPGHGRSPLPTPAPAEITPGDLARQVGLWMDTLGLDTVHVAGNSMGGWAALELAADGRAASVTALCPAGLWVPLTERSPLLDGNRRLARITRPVLPLLLRTSLGRKFGFRSAVERFDLLTPSIAVDAALDQIDTAGFDEAHDGMLHRWFDRSDEIAADIPVTIVFGDNDRMIPAATGRRREHSPAHARWITLPRCGHVPMWDAPHDTARIIRDTAGV</sequence>
<accession>A0A6J7ISV1</accession>
<dbReference type="InterPro" id="IPR029058">
    <property type="entry name" value="AB_hydrolase_fold"/>
</dbReference>
<dbReference type="EMBL" id="CAFBPU010000060">
    <property type="protein sequence ID" value="CAB5039002.1"/>
    <property type="molecule type" value="Genomic_DNA"/>
</dbReference>
<evidence type="ECO:0000313" key="3">
    <source>
        <dbReference type="EMBL" id="CAB5039002.1"/>
    </source>
</evidence>
<dbReference type="InterPro" id="IPR000073">
    <property type="entry name" value="AB_hydrolase_1"/>
</dbReference>
<protein>
    <submittedName>
        <fullName evidence="2">Unannotated protein</fullName>
    </submittedName>
</protein>